<proteinExistence type="evidence at transcript level"/>
<dbReference type="GO" id="GO:0009696">
    <property type="term" value="P:salicylic acid metabolic process"/>
    <property type="evidence" value="ECO:0007669"/>
    <property type="project" value="TreeGrafter"/>
</dbReference>
<dbReference type="PANTHER" id="PTHR10992:SF1032">
    <property type="entry name" value="METHYLESTERASE 17"/>
    <property type="match status" value="1"/>
</dbReference>
<dbReference type="GO" id="GO:0009694">
    <property type="term" value="P:jasmonic acid metabolic process"/>
    <property type="evidence" value="ECO:0007669"/>
    <property type="project" value="TreeGrafter"/>
</dbReference>
<evidence type="ECO:0000313" key="1">
    <source>
        <dbReference type="EMBL" id="ABR17243.1"/>
    </source>
</evidence>
<dbReference type="EMBL" id="EF677419">
    <property type="protein sequence ID" value="ABR17243.1"/>
    <property type="molecule type" value="mRNA"/>
</dbReference>
<dbReference type="OMA" id="FEHIEYS"/>
<reference evidence="1" key="1">
    <citation type="submission" date="2007-06" db="EMBL/GenBank/DDBJ databases">
        <title>Full length cDNA sequences from Sitka Spruce (Picea sitchensis).</title>
        <authorList>
            <person name="Ralph S.G."/>
            <person name="Chun H.E."/>
            <person name="Liao N."/>
            <person name="Ali J."/>
            <person name="Reid K."/>
            <person name="Kolosova N."/>
            <person name="Cooper N."/>
            <person name="Cullis C."/>
            <person name="Jancsik S."/>
            <person name="Moore R."/>
            <person name="Mayo M."/>
            <person name="Wagner S."/>
            <person name="Holt R.A."/>
            <person name="Jones S.J.M."/>
            <person name="Marra M.A."/>
            <person name="Ritland C.E."/>
            <person name="Ritland K."/>
            <person name="Bohlmann J."/>
        </authorList>
    </citation>
    <scope>NUCLEOTIDE SEQUENCE</scope>
    <source>
        <tissue evidence="1">Green portion of the leader tissue</tissue>
    </source>
</reference>
<dbReference type="Gene3D" id="3.40.50.1820">
    <property type="entry name" value="alpha/beta hydrolase"/>
    <property type="match status" value="1"/>
</dbReference>
<dbReference type="InterPro" id="IPR045889">
    <property type="entry name" value="MES/HNL"/>
</dbReference>
<dbReference type="GO" id="GO:0080030">
    <property type="term" value="F:methyl indole-3-acetate esterase activity"/>
    <property type="evidence" value="ECO:0007669"/>
    <property type="project" value="TreeGrafter"/>
</dbReference>
<dbReference type="GO" id="GO:0080031">
    <property type="term" value="F:methyl salicylate esterase activity"/>
    <property type="evidence" value="ECO:0007669"/>
    <property type="project" value="TreeGrafter"/>
</dbReference>
<accession>B8LNL3</accession>
<protein>
    <recommendedName>
        <fullName evidence="2">AB hydrolase-1 domain-containing protein</fullName>
    </recommendedName>
</protein>
<dbReference type="PANTHER" id="PTHR10992">
    <property type="entry name" value="METHYLESTERASE FAMILY MEMBER"/>
    <property type="match status" value="1"/>
</dbReference>
<dbReference type="SUPFAM" id="SSF53474">
    <property type="entry name" value="alpha/beta-Hydrolases"/>
    <property type="match status" value="1"/>
</dbReference>
<dbReference type="AlphaFoldDB" id="B8LNL3"/>
<organism evidence="1">
    <name type="scientific">Picea sitchensis</name>
    <name type="common">Sitka spruce</name>
    <name type="synonym">Pinus sitchensis</name>
    <dbReference type="NCBI Taxonomy" id="3332"/>
    <lineage>
        <taxon>Eukaryota</taxon>
        <taxon>Viridiplantae</taxon>
        <taxon>Streptophyta</taxon>
        <taxon>Embryophyta</taxon>
        <taxon>Tracheophyta</taxon>
        <taxon>Spermatophyta</taxon>
        <taxon>Pinopsida</taxon>
        <taxon>Pinidae</taxon>
        <taxon>Conifers I</taxon>
        <taxon>Pinales</taxon>
        <taxon>Pinaceae</taxon>
        <taxon>Picea</taxon>
    </lineage>
</organism>
<evidence type="ECO:0008006" key="2">
    <source>
        <dbReference type="Google" id="ProtNLM"/>
    </source>
</evidence>
<sequence>MLSHGFCTDRDIQQGVPDLSNESEFYHGLGSEYPPTSSMIRRELQQEILYQLSPPEDAALASLLIRPTSLLAFQTANFIATSEEFMKVPRVYIKTLQDRVLLLDKQEAMIKMWPPDKVFSMDTDHSPFFSSPLELHGHLLHIAQLFAG</sequence>
<name>B8LNL3_PICSI</name>
<dbReference type="InterPro" id="IPR029058">
    <property type="entry name" value="AB_hydrolase_fold"/>
</dbReference>
<dbReference type="GO" id="GO:0080032">
    <property type="term" value="F:methyl jasmonate esterase activity"/>
    <property type="evidence" value="ECO:0007669"/>
    <property type="project" value="TreeGrafter"/>
</dbReference>